<keyword evidence="8" id="KW-0811">Translocation</keyword>
<evidence type="ECO:0000256" key="5">
    <source>
        <dbReference type="ARBA" id="ARBA00022692"/>
    </source>
</evidence>
<evidence type="ECO:0000256" key="1">
    <source>
        <dbReference type="ARBA" id="ARBA00004162"/>
    </source>
</evidence>
<dbReference type="GO" id="GO:0015031">
    <property type="term" value="P:protein transport"/>
    <property type="evidence" value="ECO:0007669"/>
    <property type="project" value="UniProtKB-KW"/>
</dbReference>
<dbReference type="HOGENOM" id="CLU_116157_5_0_9"/>
<dbReference type="EMBL" id="CP002403">
    <property type="protein sequence ID" value="ADU22496.1"/>
    <property type="molecule type" value="Genomic_DNA"/>
</dbReference>
<feature type="transmembrane region" description="Helical" evidence="10">
    <location>
        <begin position="20"/>
        <end position="38"/>
    </location>
</feature>
<dbReference type="Pfam" id="PF02699">
    <property type="entry name" value="YajC"/>
    <property type="match status" value="1"/>
</dbReference>
<comment type="similarity">
    <text evidence="2">Belongs to the YajC family.</text>
</comment>
<dbReference type="NCBIfam" id="TIGR00739">
    <property type="entry name" value="yajC"/>
    <property type="match status" value="1"/>
</dbReference>
<dbReference type="STRING" id="697329.Rumal_2003"/>
<evidence type="ECO:0000256" key="8">
    <source>
        <dbReference type="ARBA" id="ARBA00023010"/>
    </source>
</evidence>
<name>E6UAV0_RUMA7</name>
<reference evidence="11 12" key="1">
    <citation type="journal article" date="2011" name="J. Bacteriol.">
        <title>Complete genome of the cellulolytic ruminal bacterium Ruminococcus albus 7.</title>
        <authorList>
            <person name="Suen G."/>
            <person name="Stevenson D.M."/>
            <person name="Bruce D.C."/>
            <person name="Chertkov O."/>
            <person name="Copeland A."/>
            <person name="Cheng J.F."/>
            <person name="Detter C."/>
            <person name="Detter J.C."/>
            <person name="Goodwin L.A."/>
            <person name="Han C.S."/>
            <person name="Hauser L.J."/>
            <person name="Ivanova N.N."/>
            <person name="Kyrpides N.C."/>
            <person name="Land M.L."/>
            <person name="Lapidus A."/>
            <person name="Lucas S."/>
            <person name="Ovchinnikova G."/>
            <person name="Pitluck S."/>
            <person name="Tapia R."/>
            <person name="Woyke T."/>
            <person name="Boyum J."/>
            <person name="Mead D."/>
            <person name="Weimer P.J."/>
        </authorList>
    </citation>
    <scope>NUCLEOTIDE SEQUENCE [LARGE SCALE GENOMIC DNA]</scope>
    <source>
        <strain evidence="12">ATCC 27210 / DSM 20455 / JCM 14654 / NCDO 2250 / 7</strain>
    </source>
</reference>
<dbReference type="RefSeq" id="WP_013498656.1">
    <property type="nucleotide sequence ID" value="NC_014833.1"/>
</dbReference>
<keyword evidence="6" id="KW-0653">Protein transport</keyword>
<keyword evidence="5 10" id="KW-0812">Transmembrane</keyword>
<dbReference type="KEGG" id="ral:Rumal_2003"/>
<keyword evidence="7 10" id="KW-1133">Transmembrane helix</keyword>
<proteinExistence type="inferred from homology"/>
<comment type="subcellular location">
    <subcellularLocation>
        <location evidence="1">Cell membrane</location>
        <topology evidence="1">Single-pass membrane protein</topology>
    </subcellularLocation>
</comment>
<dbReference type="Proteomes" id="UP000006919">
    <property type="component" value="Chromosome"/>
</dbReference>
<keyword evidence="9 10" id="KW-0472">Membrane</keyword>
<evidence type="ECO:0000256" key="6">
    <source>
        <dbReference type="ARBA" id="ARBA00022927"/>
    </source>
</evidence>
<evidence type="ECO:0000256" key="9">
    <source>
        <dbReference type="ARBA" id="ARBA00023136"/>
    </source>
</evidence>
<gene>
    <name evidence="11" type="ordered locus">Rumal_2003</name>
</gene>
<evidence type="ECO:0000256" key="2">
    <source>
        <dbReference type="ARBA" id="ARBA00006742"/>
    </source>
</evidence>
<evidence type="ECO:0000313" key="12">
    <source>
        <dbReference type="Proteomes" id="UP000006919"/>
    </source>
</evidence>
<dbReference type="PRINTS" id="PR01853">
    <property type="entry name" value="YAJCTRNLCASE"/>
</dbReference>
<accession>E6UAV0</accession>
<dbReference type="GO" id="GO:0005886">
    <property type="term" value="C:plasma membrane"/>
    <property type="evidence" value="ECO:0007669"/>
    <property type="project" value="UniProtKB-SubCell"/>
</dbReference>
<evidence type="ECO:0000313" key="11">
    <source>
        <dbReference type="EMBL" id="ADU22496.1"/>
    </source>
</evidence>
<keyword evidence="3" id="KW-0813">Transport</keyword>
<dbReference type="eggNOG" id="COG1862">
    <property type="taxonomic scope" value="Bacteria"/>
</dbReference>
<protein>
    <submittedName>
        <fullName evidence="11">Preprotein translocase, YajC subunit</fullName>
    </submittedName>
</protein>
<dbReference type="PANTHER" id="PTHR33909">
    <property type="entry name" value="SEC TRANSLOCON ACCESSORY COMPLEX SUBUNIT YAJC"/>
    <property type="match status" value="1"/>
</dbReference>
<keyword evidence="4" id="KW-1003">Cell membrane</keyword>
<dbReference type="AlphaFoldDB" id="E6UAV0"/>
<dbReference type="InterPro" id="IPR003849">
    <property type="entry name" value="Preprotein_translocase_YajC"/>
</dbReference>
<dbReference type="PANTHER" id="PTHR33909:SF1">
    <property type="entry name" value="SEC TRANSLOCON ACCESSORY COMPLEX SUBUNIT YAJC"/>
    <property type="match status" value="1"/>
</dbReference>
<sequence length="113" mass="12576">MNSAFITVMSASTGATTGGYLLSFVPLVLILVFFYFFILKPQKKQEKQDREMRESVDVGDEIITNGGIIGIVTQVKEDNVVIETGGDRSKIRIMKWAIAKVVTDDEESDKDKV</sequence>
<evidence type="ECO:0000256" key="10">
    <source>
        <dbReference type="SAM" id="Phobius"/>
    </source>
</evidence>
<evidence type="ECO:0000256" key="3">
    <source>
        <dbReference type="ARBA" id="ARBA00022448"/>
    </source>
</evidence>
<evidence type="ECO:0000256" key="4">
    <source>
        <dbReference type="ARBA" id="ARBA00022475"/>
    </source>
</evidence>
<evidence type="ECO:0000256" key="7">
    <source>
        <dbReference type="ARBA" id="ARBA00022989"/>
    </source>
</evidence>
<dbReference type="SMART" id="SM01323">
    <property type="entry name" value="YajC"/>
    <property type="match status" value="1"/>
</dbReference>
<organism evidence="11 12">
    <name type="scientific">Ruminococcus albus (strain ATCC 27210 / DSM 20455 / JCM 14654 / NCDO 2250 / 7)</name>
    <dbReference type="NCBI Taxonomy" id="697329"/>
    <lineage>
        <taxon>Bacteria</taxon>
        <taxon>Bacillati</taxon>
        <taxon>Bacillota</taxon>
        <taxon>Clostridia</taxon>
        <taxon>Eubacteriales</taxon>
        <taxon>Oscillospiraceae</taxon>
        <taxon>Ruminococcus</taxon>
    </lineage>
</organism>